<dbReference type="STRING" id="1434108.MSBRM_3073"/>
<dbReference type="RefSeq" id="WP_048123575.1">
    <property type="nucleotide sequence ID" value="NZ_CP009528.1"/>
</dbReference>
<dbReference type="PROSITE" id="PS50995">
    <property type="entry name" value="HTH_MARR_2"/>
    <property type="match status" value="1"/>
</dbReference>
<sequence length="154" mass="18010">MVDPREILGSIAIIYRSHLACMAKELEVYKIGSGQFDFLMVLYRKDGLSQETIAKTLKVSKATSTRAIKNLEKEGYVYRQRDENDLRAYRVYLTEKGKEVRKVILEKLVFFVDALLSDFTPEERELLRRLIRKASLKFHESEFKPLIFDSPIDE</sequence>
<keyword evidence="6" id="KW-1185">Reference proteome</keyword>
<accession>A0A0E3LP83</accession>
<dbReference type="HOGENOM" id="CLU_083287_18_0_2"/>
<dbReference type="GO" id="GO:0003700">
    <property type="term" value="F:DNA-binding transcription factor activity"/>
    <property type="evidence" value="ECO:0007669"/>
    <property type="project" value="InterPro"/>
</dbReference>
<dbReference type="InterPro" id="IPR036390">
    <property type="entry name" value="WH_DNA-bd_sf"/>
</dbReference>
<dbReference type="PATRIC" id="fig|1434108.4.peg.3902"/>
<dbReference type="InterPro" id="IPR036388">
    <property type="entry name" value="WH-like_DNA-bd_sf"/>
</dbReference>
<evidence type="ECO:0000313" key="5">
    <source>
        <dbReference type="EMBL" id="AKB56071.1"/>
    </source>
</evidence>
<keyword evidence="1" id="KW-0805">Transcription regulation</keyword>
<evidence type="ECO:0000256" key="2">
    <source>
        <dbReference type="ARBA" id="ARBA00023125"/>
    </source>
</evidence>
<name>A0A0E3LP83_METBA</name>
<dbReference type="PANTHER" id="PTHR42756:SF2">
    <property type="entry name" value="MARR FAMILY REGULATORY PROTEIN"/>
    <property type="match status" value="1"/>
</dbReference>
<dbReference type="SUPFAM" id="SSF46785">
    <property type="entry name" value="Winged helix' DNA-binding domain"/>
    <property type="match status" value="1"/>
</dbReference>
<dbReference type="AlphaFoldDB" id="A0A0E3LP83"/>
<evidence type="ECO:0000259" key="4">
    <source>
        <dbReference type="PROSITE" id="PS50995"/>
    </source>
</evidence>
<gene>
    <name evidence="5" type="ORF">MSBRM_3073</name>
</gene>
<dbReference type="Gene3D" id="1.10.10.10">
    <property type="entry name" value="Winged helix-like DNA-binding domain superfamily/Winged helix DNA-binding domain"/>
    <property type="match status" value="1"/>
</dbReference>
<dbReference type="KEGG" id="mby:MSBRM_3073"/>
<evidence type="ECO:0000313" key="6">
    <source>
        <dbReference type="Proteomes" id="UP000033033"/>
    </source>
</evidence>
<dbReference type="GeneID" id="24846397"/>
<keyword evidence="3" id="KW-0804">Transcription</keyword>
<dbReference type="PRINTS" id="PR00598">
    <property type="entry name" value="HTHMARR"/>
</dbReference>
<protein>
    <submittedName>
        <fullName evidence="5">Transcriptional regulator, MarR family</fullName>
    </submittedName>
</protein>
<dbReference type="GO" id="GO:0003677">
    <property type="term" value="F:DNA binding"/>
    <property type="evidence" value="ECO:0007669"/>
    <property type="project" value="UniProtKB-KW"/>
</dbReference>
<dbReference type="Proteomes" id="UP000033033">
    <property type="component" value="Chromosome"/>
</dbReference>
<dbReference type="InterPro" id="IPR000835">
    <property type="entry name" value="HTH_MarR-typ"/>
</dbReference>
<reference evidence="5 6" key="1">
    <citation type="submission" date="2014-07" db="EMBL/GenBank/DDBJ databases">
        <title>Methanogenic archaea and the global carbon cycle.</title>
        <authorList>
            <person name="Henriksen J.R."/>
            <person name="Luke J."/>
            <person name="Reinhart S."/>
            <person name="Benedict M.N."/>
            <person name="Youngblut N.D."/>
            <person name="Metcalf M.E."/>
            <person name="Whitaker R.J."/>
            <person name="Metcalf W.W."/>
        </authorList>
    </citation>
    <scope>NUCLEOTIDE SEQUENCE [LARGE SCALE GENOMIC DNA]</scope>
    <source>
        <strain evidence="5 6">MS</strain>
    </source>
</reference>
<proteinExistence type="predicted"/>
<keyword evidence="2" id="KW-0238">DNA-binding</keyword>
<organism evidence="5 6">
    <name type="scientific">Methanosarcina barkeri MS</name>
    <dbReference type="NCBI Taxonomy" id="1434108"/>
    <lineage>
        <taxon>Archaea</taxon>
        <taxon>Methanobacteriati</taxon>
        <taxon>Methanobacteriota</taxon>
        <taxon>Stenosarchaea group</taxon>
        <taxon>Methanomicrobia</taxon>
        <taxon>Methanosarcinales</taxon>
        <taxon>Methanosarcinaceae</taxon>
        <taxon>Methanosarcina</taxon>
    </lineage>
</organism>
<evidence type="ECO:0000256" key="3">
    <source>
        <dbReference type="ARBA" id="ARBA00023163"/>
    </source>
</evidence>
<dbReference type="PANTHER" id="PTHR42756">
    <property type="entry name" value="TRANSCRIPTIONAL REGULATOR, MARR"/>
    <property type="match status" value="1"/>
</dbReference>
<dbReference type="SMART" id="SM00347">
    <property type="entry name" value="HTH_MARR"/>
    <property type="match status" value="1"/>
</dbReference>
<dbReference type="Pfam" id="PF01047">
    <property type="entry name" value="MarR"/>
    <property type="match status" value="1"/>
</dbReference>
<dbReference type="EMBL" id="CP009528">
    <property type="protein sequence ID" value="AKB56071.1"/>
    <property type="molecule type" value="Genomic_DNA"/>
</dbReference>
<feature type="domain" description="HTH marR-type" evidence="4">
    <location>
        <begin position="1"/>
        <end position="136"/>
    </location>
</feature>
<evidence type="ECO:0000256" key="1">
    <source>
        <dbReference type="ARBA" id="ARBA00023015"/>
    </source>
</evidence>